<dbReference type="EMBL" id="JACHVY010000005">
    <property type="protein sequence ID" value="MBB2903165.1"/>
    <property type="molecule type" value="Genomic_DNA"/>
</dbReference>
<evidence type="ECO:0000313" key="1">
    <source>
        <dbReference type="EMBL" id="MBB2903165.1"/>
    </source>
</evidence>
<evidence type="ECO:0000313" key="2">
    <source>
        <dbReference type="Proteomes" id="UP000533269"/>
    </source>
</evidence>
<gene>
    <name evidence="1" type="ORF">FHR75_004007</name>
</gene>
<proteinExistence type="predicted"/>
<organism evidence="1 2">
    <name type="scientific">Kineococcus radiotolerans</name>
    <dbReference type="NCBI Taxonomy" id="131568"/>
    <lineage>
        <taxon>Bacteria</taxon>
        <taxon>Bacillati</taxon>
        <taxon>Actinomycetota</taxon>
        <taxon>Actinomycetes</taxon>
        <taxon>Kineosporiales</taxon>
        <taxon>Kineosporiaceae</taxon>
        <taxon>Kineococcus</taxon>
    </lineage>
</organism>
<reference evidence="1 2" key="2">
    <citation type="submission" date="2020-08" db="EMBL/GenBank/DDBJ databases">
        <authorList>
            <person name="Partida-Martinez L."/>
            <person name="Huntemann M."/>
            <person name="Clum A."/>
            <person name="Wang J."/>
            <person name="Palaniappan K."/>
            <person name="Ritter S."/>
            <person name="Chen I.-M."/>
            <person name="Stamatis D."/>
            <person name="Reddy T."/>
            <person name="O'Malley R."/>
            <person name="Daum C."/>
            <person name="Shapiro N."/>
            <person name="Ivanova N."/>
            <person name="Kyrpides N."/>
            <person name="Woyke T."/>
        </authorList>
    </citation>
    <scope>NUCLEOTIDE SEQUENCE [LARGE SCALE GENOMIC DNA]</scope>
    <source>
        <strain evidence="1 2">AS2.23</strain>
    </source>
</reference>
<comment type="caution">
    <text evidence="1">The sequence shown here is derived from an EMBL/GenBank/DDBJ whole genome shotgun (WGS) entry which is preliminary data.</text>
</comment>
<accession>A0A7W4XZB0</accession>
<name>A0A7W4XZB0_KINRA</name>
<dbReference type="Proteomes" id="UP000533269">
    <property type="component" value="Unassembled WGS sequence"/>
</dbReference>
<dbReference type="AlphaFoldDB" id="A0A7W4XZB0"/>
<dbReference type="RefSeq" id="WP_183392788.1">
    <property type="nucleotide sequence ID" value="NZ_JACHVY010000005.1"/>
</dbReference>
<sequence length="95" mass="10837">MLPRDLHRALDDAAGIDAVHREREELGARRRGRWRTELARSQVAPLTEDRPYWCTYLRRTVETGCDHAPARLSEHSLISEASAAAVFGKPWRPCT</sequence>
<reference evidence="1 2" key="1">
    <citation type="submission" date="2020-08" db="EMBL/GenBank/DDBJ databases">
        <title>The Agave Microbiome: Exploring the role of microbial communities in plant adaptations to desert environments.</title>
        <authorList>
            <person name="Partida-Martinez L.P."/>
        </authorList>
    </citation>
    <scope>NUCLEOTIDE SEQUENCE [LARGE SCALE GENOMIC DNA]</scope>
    <source>
        <strain evidence="1 2">AS2.23</strain>
    </source>
</reference>
<protein>
    <submittedName>
        <fullName evidence="1">Uncharacterized protein</fullName>
    </submittedName>
</protein>